<dbReference type="RefSeq" id="XP_007312077.1">
    <property type="nucleotide sequence ID" value="XM_007312015.1"/>
</dbReference>
<sequence length="114" mass="12169">MAQPRLVVGAFAVFAAVLAPLVSSLTRPVIFFTAFDPSCWAFAVAVIGCEYFEMLTTEPPSKDLDTLALSIALCFCLKLLTLVKTDPEPSSVAINNDGNVLGSTALLTEDNKGW</sequence>
<name>F8NDA9_SERL9</name>
<evidence type="ECO:0000313" key="2">
    <source>
        <dbReference type="Proteomes" id="UP000008064"/>
    </source>
</evidence>
<accession>F8NDA9</accession>
<dbReference type="EMBL" id="GL945428">
    <property type="protein sequence ID" value="EGO30193.1"/>
    <property type="molecule type" value="Genomic_DNA"/>
</dbReference>
<proteinExistence type="predicted"/>
<evidence type="ECO:0000313" key="1">
    <source>
        <dbReference type="EMBL" id="EGO30193.1"/>
    </source>
</evidence>
<protein>
    <submittedName>
        <fullName evidence="1">Uncharacterized protein</fullName>
    </submittedName>
</protein>
<organism evidence="2">
    <name type="scientific">Serpula lacrymans var. lacrymans (strain S7.9)</name>
    <name type="common">Dry rot fungus</name>
    <dbReference type="NCBI Taxonomy" id="578457"/>
    <lineage>
        <taxon>Eukaryota</taxon>
        <taxon>Fungi</taxon>
        <taxon>Dikarya</taxon>
        <taxon>Basidiomycota</taxon>
        <taxon>Agaricomycotina</taxon>
        <taxon>Agaricomycetes</taxon>
        <taxon>Agaricomycetidae</taxon>
        <taxon>Boletales</taxon>
        <taxon>Coniophorineae</taxon>
        <taxon>Serpulaceae</taxon>
        <taxon>Serpula</taxon>
    </lineage>
</organism>
<dbReference type="Proteomes" id="UP000008064">
    <property type="component" value="Unassembled WGS sequence"/>
</dbReference>
<gene>
    <name evidence="1" type="ORF">SERLADRAFT_431663</name>
</gene>
<dbReference type="HOGENOM" id="CLU_2122585_0_0_1"/>
<dbReference type="GeneID" id="18813789"/>
<reference evidence="2" key="1">
    <citation type="journal article" date="2011" name="Science">
        <title>The plant cell wall-decomposing machinery underlies the functional diversity of forest fungi.</title>
        <authorList>
            <person name="Eastwood D.C."/>
            <person name="Floudas D."/>
            <person name="Binder M."/>
            <person name="Majcherczyk A."/>
            <person name="Schneider P."/>
            <person name="Aerts A."/>
            <person name="Asiegbu F.O."/>
            <person name="Baker S.E."/>
            <person name="Barry K."/>
            <person name="Bendiksby M."/>
            <person name="Blumentritt M."/>
            <person name="Coutinho P.M."/>
            <person name="Cullen D."/>
            <person name="de Vries R.P."/>
            <person name="Gathman A."/>
            <person name="Goodell B."/>
            <person name="Henrissat B."/>
            <person name="Ihrmark K."/>
            <person name="Kauserud H."/>
            <person name="Kohler A."/>
            <person name="LaButti K."/>
            <person name="Lapidus A."/>
            <person name="Lavin J.L."/>
            <person name="Lee Y.-H."/>
            <person name="Lindquist E."/>
            <person name="Lilly W."/>
            <person name="Lucas S."/>
            <person name="Morin E."/>
            <person name="Murat C."/>
            <person name="Oguiza J.A."/>
            <person name="Park J."/>
            <person name="Pisabarro A.G."/>
            <person name="Riley R."/>
            <person name="Rosling A."/>
            <person name="Salamov A."/>
            <person name="Schmidt O."/>
            <person name="Schmutz J."/>
            <person name="Skrede I."/>
            <person name="Stenlid J."/>
            <person name="Wiebenga A."/>
            <person name="Xie X."/>
            <person name="Kuees U."/>
            <person name="Hibbett D.S."/>
            <person name="Hoffmeister D."/>
            <person name="Hoegberg N."/>
            <person name="Martin F."/>
            <person name="Grigoriev I.V."/>
            <person name="Watkinson S.C."/>
        </authorList>
    </citation>
    <scope>NUCLEOTIDE SEQUENCE [LARGE SCALE GENOMIC DNA]</scope>
    <source>
        <strain evidence="2">S7.9</strain>
    </source>
</reference>
<dbReference type="AlphaFoldDB" id="F8NDA9"/>
<dbReference type="KEGG" id="sla:SERLADRAFT_431663"/>